<dbReference type="SUPFAM" id="SSF56235">
    <property type="entry name" value="N-terminal nucleophile aminohydrolases (Ntn hydrolases)"/>
    <property type="match status" value="1"/>
</dbReference>
<dbReference type="EMBL" id="BARW01018351">
    <property type="protein sequence ID" value="GAI97962.1"/>
    <property type="molecule type" value="Genomic_DNA"/>
</dbReference>
<organism evidence="2">
    <name type="scientific">marine sediment metagenome</name>
    <dbReference type="NCBI Taxonomy" id="412755"/>
    <lineage>
        <taxon>unclassified sequences</taxon>
        <taxon>metagenomes</taxon>
        <taxon>ecological metagenomes</taxon>
    </lineage>
</organism>
<dbReference type="PROSITE" id="PS51278">
    <property type="entry name" value="GATASE_TYPE_2"/>
    <property type="match status" value="1"/>
</dbReference>
<dbReference type="InterPro" id="IPR051786">
    <property type="entry name" value="ASN_synthetase/amidase"/>
</dbReference>
<dbReference type="Gene3D" id="3.60.20.10">
    <property type="entry name" value="Glutamine Phosphoribosylpyrophosphate, subunit 1, domain 1"/>
    <property type="match status" value="1"/>
</dbReference>
<dbReference type="Pfam" id="PF13522">
    <property type="entry name" value="GATase_6"/>
    <property type="match status" value="1"/>
</dbReference>
<dbReference type="InterPro" id="IPR029055">
    <property type="entry name" value="Ntn_hydrolases_N"/>
</dbReference>
<accession>X1SY41</accession>
<gene>
    <name evidence="2" type="ORF">S12H4_31442</name>
</gene>
<feature type="non-terminal residue" evidence="2">
    <location>
        <position position="82"/>
    </location>
</feature>
<dbReference type="PANTHER" id="PTHR43284">
    <property type="entry name" value="ASPARAGINE SYNTHETASE (GLUTAMINE-HYDROLYZING)"/>
    <property type="match status" value="1"/>
</dbReference>
<comment type="caution">
    <text evidence="2">The sequence shown here is derived from an EMBL/GenBank/DDBJ whole genome shotgun (WGS) entry which is preliminary data.</text>
</comment>
<protein>
    <recommendedName>
        <fullName evidence="1">Glutamine amidotransferase type-2 domain-containing protein</fullName>
    </recommendedName>
</protein>
<reference evidence="2" key="1">
    <citation type="journal article" date="2014" name="Front. Microbiol.">
        <title>High frequency of phylogenetically diverse reductive dehalogenase-homologous genes in deep subseafloor sedimentary metagenomes.</title>
        <authorList>
            <person name="Kawai M."/>
            <person name="Futagami T."/>
            <person name="Toyoda A."/>
            <person name="Takaki Y."/>
            <person name="Nishi S."/>
            <person name="Hori S."/>
            <person name="Arai W."/>
            <person name="Tsubouchi T."/>
            <person name="Morono Y."/>
            <person name="Uchiyama I."/>
            <person name="Ito T."/>
            <person name="Fujiyama A."/>
            <person name="Inagaki F."/>
            <person name="Takami H."/>
        </authorList>
    </citation>
    <scope>NUCLEOTIDE SEQUENCE</scope>
    <source>
        <strain evidence="2">Expedition CK06-06</strain>
    </source>
</reference>
<proteinExistence type="predicted"/>
<evidence type="ECO:0000259" key="1">
    <source>
        <dbReference type="PROSITE" id="PS51278"/>
    </source>
</evidence>
<sequence>MCGIAGYIGKKPIEKSKILLTLNAMRNRGPDHQDYRLFQHRDTYVSLLHSRLSIIDLDARSNQPFTIGDYTIIYNGEIYNYI</sequence>
<evidence type="ECO:0000313" key="2">
    <source>
        <dbReference type="EMBL" id="GAI97962.1"/>
    </source>
</evidence>
<feature type="domain" description="Glutamine amidotransferase type-2" evidence="1">
    <location>
        <begin position="2"/>
        <end position="82"/>
    </location>
</feature>
<dbReference type="AlphaFoldDB" id="X1SY41"/>
<dbReference type="PANTHER" id="PTHR43284:SF1">
    <property type="entry name" value="ASPARAGINE SYNTHETASE"/>
    <property type="match status" value="1"/>
</dbReference>
<name>X1SY41_9ZZZZ</name>
<dbReference type="InterPro" id="IPR017932">
    <property type="entry name" value="GATase_2_dom"/>
</dbReference>